<dbReference type="Proteomes" id="UP000232722">
    <property type="component" value="Unassembled WGS sequence"/>
</dbReference>
<gene>
    <name evidence="1" type="ORF">RhiirA5_445634</name>
</gene>
<comment type="caution">
    <text evidence="1">The sequence shown here is derived from an EMBL/GenBank/DDBJ whole genome shotgun (WGS) entry which is preliminary data.</text>
</comment>
<dbReference type="AlphaFoldDB" id="A0A2N0NC96"/>
<reference evidence="1 2" key="1">
    <citation type="submission" date="2016-04" db="EMBL/GenBank/DDBJ databases">
        <title>Genome analyses suggest a sexual origin of heterokaryosis in a supposedly ancient asexual fungus.</title>
        <authorList>
            <person name="Ropars J."/>
            <person name="Sedzielewska K."/>
            <person name="Noel J."/>
            <person name="Charron P."/>
            <person name="Farinelli L."/>
            <person name="Marton T."/>
            <person name="Kruger M."/>
            <person name="Pelin A."/>
            <person name="Brachmann A."/>
            <person name="Corradi N."/>
        </authorList>
    </citation>
    <scope>NUCLEOTIDE SEQUENCE [LARGE SCALE GENOMIC DNA]</scope>
    <source>
        <strain evidence="1 2">A5</strain>
    </source>
</reference>
<dbReference type="EMBL" id="LLXJ01011958">
    <property type="protein sequence ID" value="PKB92197.1"/>
    <property type="molecule type" value="Genomic_DNA"/>
</dbReference>
<accession>A0A2N0NC96</accession>
<organism evidence="1 2">
    <name type="scientific">Rhizophagus irregularis</name>
    <dbReference type="NCBI Taxonomy" id="588596"/>
    <lineage>
        <taxon>Eukaryota</taxon>
        <taxon>Fungi</taxon>
        <taxon>Fungi incertae sedis</taxon>
        <taxon>Mucoromycota</taxon>
        <taxon>Glomeromycotina</taxon>
        <taxon>Glomeromycetes</taxon>
        <taxon>Glomerales</taxon>
        <taxon>Glomeraceae</taxon>
        <taxon>Rhizophagus</taxon>
    </lineage>
</organism>
<evidence type="ECO:0000313" key="2">
    <source>
        <dbReference type="Proteomes" id="UP000232722"/>
    </source>
</evidence>
<proteinExistence type="predicted"/>
<sequence>MQDDEEIKNGELIFAELETYLDNAKKIVIEQHQLMTLNHIQEELLFHALERIIMRIQCS</sequence>
<protein>
    <submittedName>
        <fullName evidence="1">Uncharacterized protein</fullName>
    </submittedName>
</protein>
<reference evidence="1 2" key="2">
    <citation type="submission" date="2017-09" db="EMBL/GenBank/DDBJ databases">
        <title>Extensive intraspecific genome diversity in a model arbuscular mycorrhizal fungus.</title>
        <authorList>
            <person name="Chen E.C."/>
            <person name="Morin E."/>
            <person name="Beaudet D."/>
            <person name="Noel J."/>
            <person name="Ndikumana S."/>
            <person name="Charron P."/>
            <person name="St-Onge C."/>
            <person name="Giorgi J."/>
            <person name="Grigoriev I.V."/>
            <person name="Roux C."/>
            <person name="Martin F.M."/>
            <person name="Corradi N."/>
        </authorList>
    </citation>
    <scope>NUCLEOTIDE SEQUENCE [LARGE SCALE GENOMIC DNA]</scope>
    <source>
        <strain evidence="1 2">A5</strain>
    </source>
</reference>
<name>A0A2N0NC96_9GLOM</name>
<evidence type="ECO:0000313" key="1">
    <source>
        <dbReference type="EMBL" id="PKB92197.1"/>
    </source>
</evidence>